<evidence type="ECO:0000313" key="2">
    <source>
        <dbReference type="Proteomes" id="UP001189429"/>
    </source>
</evidence>
<gene>
    <name evidence="1" type="ORF">PCOR1329_LOCUS75563</name>
</gene>
<sequence>EVPDKAEYWIMKNDLLQNINGAKLKNSIKEARNLLTRIQGKPECAGVVSNLSKHMALVDKVLKIRKEVIMNGSVPDDDIAKNMDPILALKCGGGDRLDPAYKFALVSRKCNLLAPPDAVIDDSNSMVIKELWQKIRPWSATVDLAVDSLAEFDALQENTLPDSFQSQGQGGIAESSQGRWSGCMDLSTEPFDPLKPKLSSIAAKTAAECSKMTPALVVDQLICSAILKDEGYRKIAYCIAKHLAEAIGHALQACLVPPHRAVCAFDLPTSAGQIMFLMDVGDGKVAAEKSDANQTQRSVNAALETSERWNNQIAFATSACEATRKIFNNLGPIDTAITAYLATDPEELEKLAFHPPWDEMTRLVGNYHSWRATTNRCVGSAFEDTLSKFVRSMGFIKIGFEKLQSKGQLNQSIDQVIQLLTVAVKQFPEEPSLHVILESLKSLKLEKSTLHFSLRLETDCRDLQAAIQTKPETYDAEAMTKLKTTVTELTNTKLTTEAKRCLFQTVISASGWVLNNWVDADDKATVDLDFAKDVTLMSCELIKIGTPEPRVPAHELRLLGLLLRDLKACRETEDFLRIQGLMGEPGKERELVQNGAHAGYRSISKFASLQRESLKTLQAFVNNSNFADAKEAFTRFLGDQVRYWENQVESLVGLVQSGEEAALKLEQDKLRATAGGGVDGLPWHANLPEGVEDFGSLVQAEVLANYPARTQRQLKTDLEEATKQYTDTVNFVHGEVNKSLVDETRVLGDRVMTTECESLILHAARSKSSPIQVAAAITVQNGKLQPLKSKDSLRHVFIKKRIERAKTGK</sequence>
<reference evidence="1" key="1">
    <citation type="submission" date="2023-10" db="EMBL/GenBank/DDBJ databases">
        <authorList>
            <person name="Chen Y."/>
            <person name="Shah S."/>
            <person name="Dougan E. K."/>
            <person name="Thang M."/>
            <person name="Chan C."/>
        </authorList>
    </citation>
    <scope>NUCLEOTIDE SEQUENCE [LARGE SCALE GENOMIC DNA]</scope>
</reference>
<feature type="non-terminal residue" evidence="1">
    <location>
        <position position="1"/>
    </location>
</feature>
<dbReference type="Proteomes" id="UP001189429">
    <property type="component" value="Unassembled WGS sequence"/>
</dbReference>
<evidence type="ECO:0000313" key="1">
    <source>
        <dbReference type="EMBL" id="CAK0897364.1"/>
    </source>
</evidence>
<proteinExistence type="predicted"/>
<protein>
    <recommendedName>
        <fullName evidence="3">Exocyst complex component Sec6</fullName>
    </recommendedName>
</protein>
<dbReference type="EMBL" id="CAUYUJ010020321">
    <property type="protein sequence ID" value="CAK0897364.1"/>
    <property type="molecule type" value="Genomic_DNA"/>
</dbReference>
<evidence type="ECO:0008006" key="3">
    <source>
        <dbReference type="Google" id="ProtNLM"/>
    </source>
</evidence>
<keyword evidence="2" id="KW-1185">Reference proteome</keyword>
<organism evidence="1 2">
    <name type="scientific">Prorocentrum cordatum</name>
    <dbReference type="NCBI Taxonomy" id="2364126"/>
    <lineage>
        <taxon>Eukaryota</taxon>
        <taxon>Sar</taxon>
        <taxon>Alveolata</taxon>
        <taxon>Dinophyceae</taxon>
        <taxon>Prorocentrales</taxon>
        <taxon>Prorocentraceae</taxon>
        <taxon>Prorocentrum</taxon>
    </lineage>
</organism>
<name>A0ABN9XD01_9DINO</name>
<accession>A0ABN9XD01</accession>
<comment type="caution">
    <text evidence="1">The sequence shown here is derived from an EMBL/GenBank/DDBJ whole genome shotgun (WGS) entry which is preliminary data.</text>
</comment>